<evidence type="ECO:0000313" key="2">
    <source>
        <dbReference type="Proteomes" id="UP001529510"/>
    </source>
</evidence>
<name>A0ABD0Q7I5_CIRMR</name>
<accession>A0ABD0Q7I5</accession>
<organism evidence="1 2">
    <name type="scientific">Cirrhinus mrigala</name>
    <name type="common">Mrigala</name>
    <dbReference type="NCBI Taxonomy" id="683832"/>
    <lineage>
        <taxon>Eukaryota</taxon>
        <taxon>Metazoa</taxon>
        <taxon>Chordata</taxon>
        <taxon>Craniata</taxon>
        <taxon>Vertebrata</taxon>
        <taxon>Euteleostomi</taxon>
        <taxon>Actinopterygii</taxon>
        <taxon>Neopterygii</taxon>
        <taxon>Teleostei</taxon>
        <taxon>Ostariophysi</taxon>
        <taxon>Cypriniformes</taxon>
        <taxon>Cyprinidae</taxon>
        <taxon>Labeoninae</taxon>
        <taxon>Labeonini</taxon>
        <taxon>Cirrhinus</taxon>
    </lineage>
</organism>
<protein>
    <recommendedName>
        <fullName evidence="3">Cytochrome c oxidase subunit I</fullName>
    </recommendedName>
</protein>
<feature type="non-terminal residue" evidence="1">
    <location>
        <position position="57"/>
    </location>
</feature>
<reference evidence="1 2" key="1">
    <citation type="submission" date="2024-05" db="EMBL/GenBank/DDBJ databases">
        <title>Genome sequencing and assembly of Indian major carp, Cirrhinus mrigala (Hamilton, 1822).</title>
        <authorList>
            <person name="Mohindra V."/>
            <person name="Chowdhury L.M."/>
            <person name="Lal K."/>
            <person name="Jena J.K."/>
        </authorList>
    </citation>
    <scope>NUCLEOTIDE SEQUENCE [LARGE SCALE GENOMIC DNA]</scope>
    <source>
        <strain evidence="1">CM1030</strain>
        <tissue evidence="1">Blood</tissue>
    </source>
</reference>
<comment type="caution">
    <text evidence="1">The sequence shown here is derived from an EMBL/GenBank/DDBJ whole genome shotgun (WGS) entry which is preliminary data.</text>
</comment>
<dbReference type="AlphaFoldDB" id="A0ABD0Q7I5"/>
<gene>
    <name evidence="1" type="ORF">M9458_024029</name>
</gene>
<evidence type="ECO:0000313" key="1">
    <source>
        <dbReference type="EMBL" id="KAL0181623.1"/>
    </source>
</evidence>
<evidence type="ECO:0008006" key="3">
    <source>
        <dbReference type="Google" id="ProtNLM"/>
    </source>
</evidence>
<sequence length="57" mass="6583">MSMTMSPAFTIELSLQWMISPPHMSRTPDLIMTRTVLRPHLQPHRAQTLQACPIILR</sequence>
<proteinExistence type="predicted"/>
<dbReference type="Proteomes" id="UP001529510">
    <property type="component" value="Unassembled WGS sequence"/>
</dbReference>
<dbReference type="EMBL" id="JAMKFB020000011">
    <property type="protein sequence ID" value="KAL0181623.1"/>
    <property type="molecule type" value="Genomic_DNA"/>
</dbReference>
<keyword evidence="2" id="KW-1185">Reference proteome</keyword>